<dbReference type="Gene3D" id="3.90.180.10">
    <property type="entry name" value="Medium-chain alcohol dehydrogenases, catalytic domain"/>
    <property type="match status" value="1"/>
</dbReference>
<evidence type="ECO:0000313" key="4">
    <source>
        <dbReference type="Proteomes" id="UP001500449"/>
    </source>
</evidence>
<dbReference type="Proteomes" id="UP001500449">
    <property type="component" value="Unassembled WGS sequence"/>
</dbReference>
<reference evidence="3 4" key="1">
    <citation type="journal article" date="2019" name="Int. J. Syst. Evol. Microbiol.">
        <title>The Global Catalogue of Microorganisms (GCM) 10K type strain sequencing project: providing services to taxonomists for standard genome sequencing and annotation.</title>
        <authorList>
            <consortium name="The Broad Institute Genomics Platform"/>
            <consortium name="The Broad Institute Genome Sequencing Center for Infectious Disease"/>
            <person name="Wu L."/>
            <person name="Ma J."/>
        </authorList>
    </citation>
    <scope>NUCLEOTIDE SEQUENCE [LARGE SCALE GENOMIC DNA]</scope>
    <source>
        <strain evidence="3 4">JCM 16009</strain>
    </source>
</reference>
<dbReference type="Pfam" id="PF13602">
    <property type="entry name" value="ADH_zinc_N_2"/>
    <property type="match status" value="1"/>
</dbReference>
<dbReference type="SUPFAM" id="SSF50129">
    <property type="entry name" value="GroES-like"/>
    <property type="match status" value="1"/>
</dbReference>
<dbReference type="PANTHER" id="PTHR44154">
    <property type="entry name" value="QUINONE OXIDOREDUCTASE"/>
    <property type="match status" value="1"/>
</dbReference>
<dbReference type="InterPro" id="IPR051603">
    <property type="entry name" value="Zinc-ADH_QOR/CCCR"/>
</dbReference>
<evidence type="ECO:0000313" key="3">
    <source>
        <dbReference type="EMBL" id="GAA1836529.1"/>
    </source>
</evidence>
<dbReference type="InterPro" id="IPR013154">
    <property type="entry name" value="ADH-like_N"/>
</dbReference>
<dbReference type="EMBL" id="BAAAQK010000004">
    <property type="protein sequence ID" value="GAA1836529.1"/>
    <property type="molecule type" value="Genomic_DNA"/>
</dbReference>
<sequence>MRAIGVTGPGGPEVLEVVELPDPQAGPGQVRIRVHAAAVNPTDTLLRSLAERQRGEGPYVPGMDVGGVVDQVGAGVDHVAVGDAVMAIVVPLGSHGGYSSAVVVPSGSVVPAPADHALSATLPMNGLTARRALDLLDPPAGAVVGVTGAAGAFGGYVVQLAKAAGLRVVADASEADDSLVRDLGADVVVRRGDDVAERFREAGGVDVLADGSLQGDALLPAVRDGGRIATVRGHVGRDERGITWHPVVVRDIAEDRDRLDHLRELASAGAITLRVADTYPAERAAEAHARLEKGGVRGRLILTF</sequence>
<comment type="caution">
    <text evidence="3">The sequence shown here is derived from an EMBL/GenBank/DDBJ whole genome shotgun (WGS) entry which is preliminary data.</text>
</comment>
<organism evidence="3 4">
    <name type="scientific">Pseudonocardia ailaonensis</name>
    <dbReference type="NCBI Taxonomy" id="367279"/>
    <lineage>
        <taxon>Bacteria</taxon>
        <taxon>Bacillati</taxon>
        <taxon>Actinomycetota</taxon>
        <taxon>Actinomycetes</taxon>
        <taxon>Pseudonocardiales</taxon>
        <taxon>Pseudonocardiaceae</taxon>
        <taxon>Pseudonocardia</taxon>
    </lineage>
</organism>
<dbReference type="Gene3D" id="3.40.50.720">
    <property type="entry name" value="NAD(P)-binding Rossmann-like Domain"/>
    <property type="match status" value="1"/>
</dbReference>
<dbReference type="InterPro" id="IPR020843">
    <property type="entry name" value="ER"/>
</dbReference>
<protein>
    <submittedName>
        <fullName evidence="3">NADP-dependent oxidoreductase</fullName>
    </submittedName>
</protein>
<evidence type="ECO:0000256" key="1">
    <source>
        <dbReference type="ARBA" id="ARBA00022857"/>
    </source>
</evidence>
<dbReference type="InterPro" id="IPR036291">
    <property type="entry name" value="NAD(P)-bd_dom_sf"/>
</dbReference>
<feature type="domain" description="Enoyl reductase (ER)" evidence="2">
    <location>
        <begin position="10"/>
        <end position="302"/>
    </location>
</feature>
<name>A0ABN2MRW0_9PSEU</name>
<dbReference type="InterPro" id="IPR011032">
    <property type="entry name" value="GroES-like_sf"/>
</dbReference>
<accession>A0ABN2MRW0</accession>
<keyword evidence="1" id="KW-0521">NADP</keyword>
<dbReference type="RefSeq" id="WP_344413616.1">
    <property type="nucleotide sequence ID" value="NZ_BAAAQK010000004.1"/>
</dbReference>
<dbReference type="CDD" id="cd05289">
    <property type="entry name" value="MDR_like_2"/>
    <property type="match status" value="1"/>
</dbReference>
<dbReference type="Pfam" id="PF08240">
    <property type="entry name" value="ADH_N"/>
    <property type="match status" value="1"/>
</dbReference>
<dbReference type="PANTHER" id="PTHR44154:SF1">
    <property type="entry name" value="QUINONE OXIDOREDUCTASE"/>
    <property type="match status" value="1"/>
</dbReference>
<keyword evidence="4" id="KW-1185">Reference proteome</keyword>
<gene>
    <name evidence="3" type="ORF">GCM10009836_13770</name>
</gene>
<proteinExistence type="predicted"/>
<dbReference type="SMART" id="SM00829">
    <property type="entry name" value="PKS_ER"/>
    <property type="match status" value="1"/>
</dbReference>
<dbReference type="SUPFAM" id="SSF51735">
    <property type="entry name" value="NAD(P)-binding Rossmann-fold domains"/>
    <property type="match status" value="1"/>
</dbReference>
<evidence type="ECO:0000259" key="2">
    <source>
        <dbReference type="SMART" id="SM00829"/>
    </source>
</evidence>